<feature type="region of interest" description="Disordered" evidence="1">
    <location>
        <begin position="97"/>
        <end position="125"/>
    </location>
</feature>
<feature type="region of interest" description="Disordered" evidence="1">
    <location>
        <begin position="1"/>
        <end position="53"/>
    </location>
</feature>
<reference evidence="2" key="1">
    <citation type="submission" date="2022-10" db="EMBL/GenBank/DDBJ databases">
        <title>Puccinia triticina Genome sequencing and assembly.</title>
        <authorList>
            <person name="Li C."/>
        </authorList>
    </citation>
    <scope>NUCLEOTIDE SEQUENCE</scope>
    <source>
        <strain evidence="2">Pt15</strain>
    </source>
</reference>
<dbReference type="Proteomes" id="UP001164743">
    <property type="component" value="Chromosome 8A"/>
</dbReference>
<evidence type="ECO:0000256" key="1">
    <source>
        <dbReference type="SAM" id="MobiDB-lite"/>
    </source>
</evidence>
<feature type="compositionally biased region" description="Pro residues" evidence="1">
    <location>
        <begin position="33"/>
        <end position="44"/>
    </location>
</feature>
<dbReference type="RefSeq" id="XP_053023261.1">
    <property type="nucleotide sequence ID" value="XM_053172060.1"/>
</dbReference>
<dbReference type="PANTHER" id="PTHR38701">
    <property type="entry name" value="CHROMOSOME 8, WHOLE GENOME SHOTGUN SEQUENCE"/>
    <property type="match status" value="1"/>
</dbReference>
<feature type="compositionally biased region" description="Acidic residues" evidence="1">
    <location>
        <begin position="108"/>
        <end position="117"/>
    </location>
</feature>
<keyword evidence="3" id="KW-1185">Reference proteome</keyword>
<proteinExistence type="predicted"/>
<evidence type="ECO:0000313" key="2">
    <source>
        <dbReference type="EMBL" id="WAQ87706.1"/>
    </source>
</evidence>
<organism evidence="2 3">
    <name type="scientific">Puccinia triticina</name>
    <dbReference type="NCBI Taxonomy" id="208348"/>
    <lineage>
        <taxon>Eukaryota</taxon>
        <taxon>Fungi</taxon>
        <taxon>Dikarya</taxon>
        <taxon>Basidiomycota</taxon>
        <taxon>Pucciniomycotina</taxon>
        <taxon>Pucciniomycetes</taxon>
        <taxon>Pucciniales</taxon>
        <taxon>Pucciniaceae</taxon>
        <taxon>Puccinia</taxon>
    </lineage>
</organism>
<protein>
    <submittedName>
        <fullName evidence="2">Uncharacterized protein</fullName>
    </submittedName>
</protein>
<evidence type="ECO:0000313" key="3">
    <source>
        <dbReference type="Proteomes" id="UP001164743"/>
    </source>
</evidence>
<dbReference type="EMBL" id="CP110428">
    <property type="protein sequence ID" value="WAQ87706.1"/>
    <property type="molecule type" value="Genomic_DNA"/>
</dbReference>
<feature type="compositionally biased region" description="Pro residues" evidence="1">
    <location>
        <begin position="1"/>
        <end position="12"/>
    </location>
</feature>
<dbReference type="PANTHER" id="PTHR38701:SF1">
    <property type="entry name" value="UP-REGULATED DURING SEPTATION PROTEIN 1 DOMAIN-CONTAINING PROTEIN"/>
    <property type="match status" value="1"/>
</dbReference>
<sequence length="147" mass="15854">MNQPTPDIPPAPRLRTTADIQPSPRLRTTAEPPAIPTPPIPADRPAPDTHDSARVNRKILDLEISNASLLAINGALERTKAKQQAELRALKARLPLAVADPGPASASADDDEEEESLESLGANDPRFAELVLNPLEIEQRRLKAPSD</sequence>
<gene>
    <name evidence="2" type="ORF">PtA15_8A612</name>
</gene>
<name>A0ABY7CR07_9BASI</name>
<accession>A0ABY7CR07</accession>
<dbReference type="GeneID" id="77812955"/>